<keyword evidence="4" id="KW-1185">Reference proteome</keyword>
<dbReference type="EMBL" id="JBHSXM010000002">
    <property type="protein sequence ID" value="MFC6837944.1"/>
    <property type="molecule type" value="Genomic_DNA"/>
</dbReference>
<dbReference type="InterPro" id="IPR052513">
    <property type="entry name" value="Thioester_dehydratase-like"/>
</dbReference>
<feature type="domain" description="ChsH2 C-terminal OB-fold" evidence="1">
    <location>
        <begin position="56"/>
        <end position="119"/>
    </location>
</feature>
<evidence type="ECO:0000313" key="4">
    <source>
        <dbReference type="Proteomes" id="UP001596406"/>
    </source>
</evidence>
<evidence type="ECO:0000259" key="2">
    <source>
        <dbReference type="Pfam" id="PF12172"/>
    </source>
</evidence>
<dbReference type="Gene3D" id="6.10.30.10">
    <property type="match status" value="1"/>
</dbReference>
<dbReference type="PANTHER" id="PTHR34075">
    <property type="entry name" value="BLR3430 PROTEIN"/>
    <property type="match status" value="1"/>
</dbReference>
<gene>
    <name evidence="3" type="ORF">ACFQHK_15790</name>
</gene>
<proteinExistence type="predicted"/>
<evidence type="ECO:0000313" key="3">
    <source>
        <dbReference type="EMBL" id="MFC6837944.1"/>
    </source>
</evidence>
<evidence type="ECO:0000259" key="1">
    <source>
        <dbReference type="Pfam" id="PF01796"/>
    </source>
</evidence>
<dbReference type="AlphaFoldDB" id="A0ABD5UC70"/>
<dbReference type="Proteomes" id="UP001596406">
    <property type="component" value="Unassembled WGS sequence"/>
</dbReference>
<reference evidence="3 4" key="1">
    <citation type="journal article" date="2019" name="Int. J. Syst. Evol. Microbiol.">
        <title>The Global Catalogue of Microorganisms (GCM) 10K type strain sequencing project: providing services to taxonomists for standard genome sequencing and annotation.</title>
        <authorList>
            <consortium name="The Broad Institute Genomics Platform"/>
            <consortium name="The Broad Institute Genome Sequencing Center for Infectious Disease"/>
            <person name="Wu L."/>
            <person name="Ma J."/>
        </authorList>
    </citation>
    <scope>NUCLEOTIDE SEQUENCE [LARGE SCALE GENOMIC DNA]</scope>
    <source>
        <strain evidence="3 4">PSRA2</strain>
    </source>
</reference>
<protein>
    <submittedName>
        <fullName evidence="3">Zn-ribbon domain-containing OB-fold protein</fullName>
    </submittedName>
</protein>
<dbReference type="InterPro" id="IPR002878">
    <property type="entry name" value="ChsH2_C"/>
</dbReference>
<feature type="domain" description="ChsH2 rubredoxin-like zinc ribbon" evidence="2">
    <location>
        <begin position="19"/>
        <end position="55"/>
    </location>
</feature>
<name>A0ABD5UC70_9EURY</name>
<dbReference type="Pfam" id="PF01796">
    <property type="entry name" value="OB_ChsH2_C"/>
    <property type="match status" value="1"/>
</dbReference>
<dbReference type="InterPro" id="IPR022002">
    <property type="entry name" value="ChsH2_Znr"/>
</dbReference>
<dbReference type="InterPro" id="IPR012340">
    <property type="entry name" value="NA-bd_OB-fold"/>
</dbReference>
<sequence>MTWEPRPVPDVTPETEPYWTAAGDGELLVRKCHDCGLVYHYPRSLCPDCFSEAVEWCETSGHGEIYSYSVARTMSGWPDEDLPLVLAYVELEAGPRIMSIVDADPSAVEIGTHVAVRFVDAADSTIAVPVFVPVTD</sequence>
<dbReference type="PANTHER" id="PTHR34075:SF5">
    <property type="entry name" value="BLR3430 PROTEIN"/>
    <property type="match status" value="1"/>
</dbReference>
<comment type="caution">
    <text evidence="3">The sequence shown here is derived from an EMBL/GenBank/DDBJ whole genome shotgun (WGS) entry which is preliminary data.</text>
</comment>
<dbReference type="SUPFAM" id="SSF50249">
    <property type="entry name" value="Nucleic acid-binding proteins"/>
    <property type="match status" value="1"/>
</dbReference>
<accession>A0ABD5UC70</accession>
<dbReference type="Pfam" id="PF12172">
    <property type="entry name" value="zf-ChsH2"/>
    <property type="match status" value="1"/>
</dbReference>
<dbReference type="RefSeq" id="WP_304449662.1">
    <property type="nucleotide sequence ID" value="NZ_JARRAH010000002.1"/>
</dbReference>
<organism evidence="3 4">
    <name type="scientific">Halomarina ordinaria</name>
    <dbReference type="NCBI Taxonomy" id="3033939"/>
    <lineage>
        <taxon>Archaea</taxon>
        <taxon>Methanobacteriati</taxon>
        <taxon>Methanobacteriota</taxon>
        <taxon>Stenosarchaea group</taxon>
        <taxon>Halobacteria</taxon>
        <taxon>Halobacteriales</taxon>
        <taxon>Natronomonadaceae</taxon>
        <taxon>Halomarina</taxon>
    </lineage>
</organism>